<dbReference type="EMBL" id="BDQI01000039">
    <property type="protein sequence ID" value="GAX57750.1"/>
    <property type="molecule type" value="Genomic_DNA"/>
</dbReference>
<dbReference type="AlphaFoldDB" id="A0A250VUW6"/>
<keyword evidence="3" id="KW-1185">Reference proteome</keyword>
<accession>A0A250VUW6</accession>
<dbReference type="Proteomes" id="UP000217446">
    <property type="component" value="Unassembled WGS sequence"/>
</dbReference>
<gene>
    <name evidence="2" type="ORF">SO3561_09320</name>
</gene>
<organism evidence="2 3">
    <name type="scientific">Streptomyces olivochromogenes</name>
    <dbReference type="NCBI Taxonomy" id="1963"/>
    <lineage>
        <taxon>Bacteria</taxon>
        <taxon>Bacillati</taxon>
        <taxon>Actinomycetota</taxon>
        <taxon>Actinomycetes</taxon>
        <taxon>Kitasatosporales</taxon>
        <taxon>Streptomycetaceae</taxon>
        <taxon>Streptomyces</taxon>
    </lineage>
</organism>
<comment type="caution">
    <text evidence="2">The sequence shown here is derived from an EMBL/GenBank/DDBJ whole genome shotgun (WGS) entry which is preliminary data.</text>
</comment>
<sequence>MIARERAASTIPGVECCASPVPVRARTESTATYAASAKKENATMRSAVFSRASRTSCSEAENCQATAAAEETSLTESRPKPTSAVDEARVPARDVRARGGGGDLEVALAVQVQLAGDQVGARVVADGDEEPGGREL</sequence>
<evidence type="ECO:0000256" key="1">
    <source>
        <dbReference type="SAM" id="MobiDB-lite"/>
    </source>
</evidence>
<evidence type="ECO:0000313" key="3">
    <source>
        <dbReference type="Proteomes" id="UP000217446"/>
    </source>
</evidence>
<evidence type="ECO:0000313" key="2">
    <source>
        <dbReference type="EMBL" id="GAX57750.1"/>
    </source>
</evidence>
<reference evidence="3" key="1">
    <citation type="submission" date="2017-05" db="EMBL/GenBank/DDBJ databases">
        <title>Streptomyces olivochromogenes NBRC 3561 whole genome shotgun sequence.</title>
        <authorList>
            <person name="Dohra H."/>
            <person name="Kodani S."/>
        </authorList>
    </citation>
    <scope>NUCLEOTIDE SEQUENCE [LARGE SCALE GENOMIC DNA]</scope>
    <source>
        <strain evidence="3">NBRC 3561</strain>
    </source>
</reference>
<feature type="region of interest" description="Disordered" evidence="1">
    <location>
        <begin position="58"/>
        <end position="99"/>
    </location>
</feature>
<dbReference type="AntiFam" id="ANF00233">
    <property type="entry name" value="Shadow ORF (opposite trxB)"/>
</dbReference>
<feature type="compositionally biased region" description="Low complexity" evidence="1">
    <location>
        <begin position="65"/>
        <end position="76"/>
    </location>
</feature>
<name>A0A250VUW6_STROL</name>
<proteinExistence type="predicted"/>
<feature type="compositionally biased region" description="Basic and acidic residues" evidence="1">
    <location>
        <begin position="86"/>
        <end position="97"/>
    </location>
</feature>
<protein>
    <submittedName>
        <fullName evidence="2">Uncharacterized protein</fullName>
    </submittedName>
</protein>